<evidence type="ECO:0000313" key="6">
    <source>
        <dbReference type="EMBL" id="KXS17793.1"/>
    </source>
</evidence>
<dbReference type="OrthoDB" id="6159439at2759"/>
<feature type="compositionally biased region" description="Basic and acidic residues" evidence="4">
    <location>
        <begin position="278"/>
        <end position="289"/>
    </location>
</feature>
<reference evidence="6 7" key="1">
    <citation type="journal article" date="2015" name="Genome Biol. Evol.">
        <title>Phylogenomic analyses indicate that early fungi evolved digesting cell walls of algal ancestors of land plants.</title>
        <authorList>
            <person name="Chang Y."/>
            <person name="Wang S."/>
            <person name="Sekimoto S."/>
            <person name="Aerts A.L."/>
            <person name="Choi C."/>
            <person name="Clum A."/>
            <person name="LaButti K.M."/>
            <person name="Lindquist E.A."/>
            <person name="Yee Ngan C."/>
            <person name="Ohm R.A."/>
            <person name="Salamov A.A."/>
            <person name="Grigoriev I.V."/>
            <person name="Spatafora J.W."/>
            <person name="Berbee M.L."/>
        </authorList>
    </citation>
    <scope>NUCLEOTIDE SEQUENCE [LARGE SCALE GENOMIC DNA]</scope>
    <source>
        <strain evidence="6 7">JEL478</strain>
    </source>
</reference>
<dbReference type="InterPro" id="IPR009057">
    <property type="entry name" value="Homeodomain-like_sf"/>
</dbReference>
<keyword evidence="2 3" id="KW-0238">DNA-binding</keyword>
<accession>A0A139AMN8</accession>
<dbReference type="EMBL" id="KQ965745">
    <property type="protein sequence ID" value="KXS17793.1"/>
    <property type="molecule type" value="Genomic_DNA"/>
</dbReference>
<dbReference type="Gene3D" id="1.10.10.60">
    <property type="entry name" value="Homeodomain-like"/>
    <property type="match status" value="1"/>
</dbReference>
<proteinExistence type="predicted"/>
<evidence type="ECO:0000256" key="4">
    <source>
        <dbReference type="SAM" id="MobiDB-lite"/>
    </source>
</evidence>
<dbReference type="InterPro" id="IPR001356">
    <property type="entry name" value="HD"/>
</dbReference>
<dbReference type="CDD" id="cd00086">
    <property type="entry name" value="homeodomain"/>
    <property type="match status" value="1"/>
</dbReference>
<dbReference type="InterPro" id="IPR051775">
    <property type="entry name" value="Homeobox_domain"/>
</dbReference>
<comment type="subcellular location">
    <subcellularLocation>
        <location evidence="1 2 3">Nucleus</location>
    </subcellularLocation>
</comment>
<dbReference type="Pfam" id="PF00046">
    <property type="entry name" value="Homeodomain"/>
    <property type="match status" value="1"/>
</dbReference>
<keyword evidence="2 3" id="KW-0539">Nucleus</keyword>
<feature type="region of interest" description="Disordered" evidence="4">
    <location>
        <begin position="783"/>
        <end position="816"/>
    </location>
</feature>
<feature type="domain" description="Homeobox" evidence="5">
    <location>
        <begin position="124"/>
        <end position="184"/>
    </location>
</feature>
<dbReference type="STRING" id="1344416.A0A139AMN8"/>
<evidence type="ECO:0000256" key="3">
    <source>
        <dbReference type="RuleBase" id="RU000682"/>
    </source>
</evidence>
<evidence type="ECO:0000259" key="5">
    <source>
        <dbReference type="PROSITE" id="PS50071"/>
    </source>
</evidence>
<feature type="DNA-binding region" description="Homeobox" evidence="2">
    <location>
        <begin position="126"/>
        <end position="185"/>
    </location>
</feature>
<dbReference type="GO" id="GO:0006355">
    <property type="term" value="P:regulation of DNA-templated transcription"/>
    <property type="evidence" value="ECO:0007669"/>
    <property type="project" value="TreeGrafter"/>
</dbReference>
<keyword evidence="2 3" id="KW-0371">Homeobox</keyword>
<evidence type="ECO:0000256" key="1">
    <source>
        <dbReference type="ARBA" id="ARBA00004123"/>
    </source>
</evidence>
<feature type="compositionally biased region" description="Basic and acidic residues" evidence="4">
    <location>
        <begin position="797"/>
        <end position="806"/>
    </location>
</feature>
<gene>
    <name evidence="6" type="ORF">M427DRAFT_133278</name>
</gene>
<evidence type="ECO:0000313" key="7">
    <source>
        <dbReference type="Proteomes" id="UP000070544"/>
    </source>
</evidence>
<dbReference type="GO" id="GO:0000976">
    <property type="term" value="F:transcription cis-regulatory region binding"/>
    <property type="evidence" value="ECO:0007669"/>
    <property type="project" value="TreeGrafter"/>
</dbReference>
<dbReference type="PANTHER" id="PTHR24323:SF7">
    <property type="entry name" value="HOMEOBOX DOMAIN-CONTAINING PROTEIN"/>
    <property type="match status" value="1"/>
</dbReference>
<feature type="region of interest" description="Disordered" evidence="4">
    <location>
        <begin position="1"/>
        <end position="107"/>
    </location>
</feature>
<dbReference type="Proteomes" id="UP000070544">
    <property type="component" value="Unassembled WGS sequence"/>
</dbReference>
<dbReference type="PROSITE" id="PS50071">
    <property type="entry name" value="HOMEOBOX_2"/>
    <property type="match status" value="1"/>
</dbReference>
<dbReference type="SUPFAM" id="SSF46689">
    <property type="entry name" value="Homeodomain-like"/>
    <property type="match status" value="1"/>
</dbReference>
<dbReference type="AlphaFoldDB" id="A0A139AMN8"/>
<dbReference type="GO" id="GO:0005634">
    <property type="term" value="C:nucleus"/>
    <property type="evidence" value="ECO:0007669"/>
    <property type="project" value="UniProtKB-SubCell"/>
</dbReference>
<sequence length="922" mass="99946">MPSSESDESRSEVFLTTIPAGTKRKRNPDDGPGKRAWKINGGISAPLARGRPGDSDEPSGRGGGRGDTNYRYNEGAVSVPDVTVDEDGDSRAHMRRPSSPLGVAGVGVDAKQPKVKFDYRSYDPFRTKKRRTTTPEEAAVLETAFLDCKNPDIATRTALAEKLNMKLESVGVWFQNRRAKERTRISMSDGKDPSPPAQRVPVTTFHAQKHPRPKNRSDGIKYSLVEEDTTMPVQPVKSGRRPRRSKSSQPETPPLSPGATSVPAQTGGLESGVVEALAHQDRASRKRESIEDESVAAEEQPRREIQRALESMRDSMPLSADHTAFESRVSQNGMMGFLRHHAAAAESTPEDARYMSSTAFERDTPPPTTSLAPPGSPRLAVSSAVKFSSSNGLVNGGPGGYSYPMQMQESSAFSMNDTSSIASGYLSGLSEQQRHYPPNLHKQVDTQDSRGGAHYVMPNAQNLAHHPPSSSLAAAVDPMPYYRTTGPTVVNSSEVSSQYHPEQMFHVGSSPVPSSQNHTPHAHADLQRSPGYLYRQLPPPSGAQPYTTQAEHIVPYQGYGTHDTRGMHQAQLSGEQGYVQQIQYHSSAAQNNTSFVHERSLPPDVDLEMHCDSITALAYVAEKSAQAESEQDLHMRLQTPDRLGTLAATANGLHPSARVGVSPALVQAAAEVERLSSSLSNREIEIQAQSVIRPTTPELPLINPNTEIGRILQEEHAAVSGVASAAEGSVDRDHSNLDDLALFSAFIVASPMRLAGSSGDPTPFASTRRSSFLPVESVVAEHTRTAPPLTSRAHSPIRRDEYRDGRQSPGSLGQNRHLDAAADSWTPERGSIPGPASLQRILNNSYRGVTSPTVDSMAESSSEEISNVLEKWRHTSTPVASPGSARMAGRVLMPLNERFREQGISIDERTHGVGTHLPLRTS</sequence>
<dbReference type="SMR" id="A0A139AMN8"/>
<evidence type="ECO:0000256" key="2">
    <source>
        <dbReference type="PROSITE-ProRule" id="PRU00108"/>
    </source>
</evidence>
<dbReference type="PANTHER" id="PTHR24323">
    <property type="entry name" value="CEH-10 HOMEODOMAIN-CONTAINING HOMOLOG"/>
    <property type="match status" value="1"/>
</dbReference>
<dbReference type="SMART" id="SM00389">
    <property type="entry name" value="HOX"/>
    <property type="match status" value="1"/>
</dbReference>
<keyword evidence="7" id="KW-1185">Reference proteome</keyword>
<organism evidence="6 7">
    <name type="scientific">Gonapodya prolifera (strain JEL478)</name>
    <name type="common">Monoblepharis prolifera</name>
    <dbReference type="NCBI Taxonomy" id="1344416"/>
    <lineage>
        <taxon>Eukaryota</taxon>
        <taxon>Fungi</taxon>
        <taxon>Fungi incertae sedis</taxon>
        <taxon>Chytridiomycota</taxon>
        <taxon>Chytridiomycota incertae sedis</taxon>
        <taxon>Monoblepharidomycetes</taxon>
        <taxon>Monoblepharidales</taxon>
        <taxon>Gonapodyaceae</taxon>
        <taxon>Gonapodya</taxon>
    </lineage>
</organism>
<protein>
    <recommendedName>
        <fullName evidence="5">Homeobox domain-containing protein</fullName>
    </recommendedName>
</protein>
<name>A0A139AMN8_GONPJ</name>
<feature type="region of interest" description="Disordered" evidence="4">
    <location>
        <begin position="178"/>
        <end position="303"/>
    </location>
</feature>